<evidence type="ECO:0000256" key="1">
    <source>
        <dbReference type="ARBA" id="ARBA00005234"/>
    </source>
</evidence>
<gene>
    <name evidence="6" type="ORF">M422DRAFT_36373</name>
</gene>
<evidence type="ECO:0000259" key="5">
    <source>
        <dbReference type="PROSITE" id="PS50600"/>
    </source>
</evidence>
<protein>
    <submittedName>
        <fullName evidence="6">Unplaced genomic scaffold SPHSTscaffold_175, whole genome shotgun sequence</fullName>
    </submittedName>
</protein>
<dbReference type="GO" id="GO:0019783">
    <property type="term" value="F:ubiquitin-like protein peptidase activity"/>
    <property type="evidence" value="ECO:0007669"/>
    <property type="project" value="UniProtKB-ARBA"/>
</dbReference>
<sequence length="153" mass="17800">LLYERFLTSSQSNRKIGMMSTFFYKKYTRKGYHSVAALAEHLNLPEIDLIVVPICKGYHWYTILIMQTQSSPRQYNVIALDSLGYVHLEERDSVEAWFLSEYISRFPELIPTQCASVDIPVPLQPNWFDCGPYMVHNVDRVIRNLDLILAVLL</sequence>
<evidence type="ECO:0000256" key="2">
    <source>
        <dbReference type="ARBA" id="ARBA00022670"/>
    </source>
</evidence>
<dbReference type="Pfam" id="PF02902">
    <property type="entry name" value="Peptidase_C48"/>
    <property type="match status" value="1"/>
</dbReference>
<dbReference type="InterPro" id="IPR038765">
    <property type="entry name" value="Papain-like_cys_pep_sf"/>
</dbReference>
<dbReference type="Proteomes" id="UP000054279">
    <property type="component" value="Unassembled WGS sequence"/>
</dbReference>
<dbReference type="EMBL" id="KN837250">
    <property type="protein sequence ID" value="KIJ30998.1"/>
    <property type="molecule type" value="Genomic_DNA"/>
</dbReference>
<dbReference type="InterPro" id="IPR003653">
    <property type="entry name" value="Peptidase_C48_C"/>
</dbReference>
<keyword evidence="7" id="KW-1185">Reference proteome</keyword>
<evidence type="ECO:0000313" key="7">
    <source>
        <dbReference type="Proteomes" id="UP000054279"/>
    </source>
</evidence>
<dbReference type="OrthoDB" id="442460at2759"/>
<keyword evidence="4" id="KW-0788">Thiol protease</keyword>
<organism evidence="6 7">
    <name type="scientific">Sphaerobolus stellatus (strain SS14)</name>
    <dbReference type="NCBI Taxonomy" id="990650"/>
    <lineage>
        <taxon>Eukaryota</taxon>
        <taxon>Fungi</taxon>
        <taxon>Dikarya</taxon>
        <taxon>Basidiomycota</taxon>
        <taxon>Agaricomycotina</taxon>
        <taxon>Agaricomycetes</taxon>
        <taxon>Phallomycetidae</taxon>
        <taxon>Geastrales</taxon>
        <taxon>Sphaerobolaceae</taxon>
        <taxon>Sphaerobolus</taxon>
    </lineage>
</organism>
<evidence type="ECO:0000256" key="3">
    <source>
        <dbReference type="ARBA" id="ARBA00022801"/>
    </source>
</evidence>
<accession>A0A0C9TM41</accession>
<dbReference type="Gene3D" id="3.40.395.10">
    <property type="entry name" value="Adenoviral Proteinase, Chain A"/>
    <property type="match status" value="1"/>
</dbReference>
<dbReference type="GO" id="GO:0008234">
    <property type="term" value="F:cysteine-type peptidase activity"/>
    <property type="evidence" value="ECO:0007669"/>
    <property type="project" value="UniProtKB-KW"/>
</dbReference>
<feature type="non-terminal residue" evidence="6">
    <location>
        <position position="153"/>
    </location>
</feature>
<keyword evidence="3" id="KW-0378">Hydrolase</keyword>
<evidence type="ECO:0000313" key="6">
    <source>
        <dbReference type="EMBL" id="KIJ30998.1"/>
    </source>
</evidence>
<comment type="similarity">
    <text evidence="1">Belongs to the peptidase C48 family.</text>
</comment>
<feature type="domain" description="Ubiquitin-like protease family profile" evidence="5">
    <location>
        <begin position="1"/>
        <end position="141"/>
    </location>
</feature>
<dbReference type="SUPFAM" id="SSF54001">
    <property type="entry name" value="Cysteine proteinases"/>
    <property type="match status" value="1"/>
</dbReference>
<dbReference type="AlphaFoldDB" id="A0A0C9TM41"/>
<dbReference type="PANTHER" id="PTHR46915:SF2">
    <property type="entry name" value="UBIQUITIN-LIKE PROTEASE 4"/>
    <property type="match status" value="1"/>
</dbReference>
<name>A0A0C9TM41_SPHS4</name>
<dbReference type="HOGENOM" id="CLU_070654_2_0_1"/>
<dbReference type="GO" id="GO:0006508">
    <property type="term" value="P:proteolysis"/>
    <property type="evidence" value="ECO:0007669"/>
    <property type="project" value="UniProtKB-KW"/>
</dbReference>
<evidence type="ECO:0000256" key="4">
    <source>
        <dbReference type="ARBA" id="ARBA00022807"/>
    </source>
</evidence>
<dbReference type="PANTHER" id="PTHR46915">
    <property type="entry name" value="UBIQUITIN-LIKE PROTEASE 4-RELATED"/>
    <property type="match status" value="1"/>
</dbReference>
<keyword evidence="2" id="KW-0645">Protease</keyword>
<dbReference type="PROSITE" id="PS50600">
    <property type="entry name" value="ULP_PROTEASE"/>
    <property type="match status" value="1"/>
</dbReference>
<dbReference type="GO" id="GO:0016926">
    <property type="term" value="P:protein desumoylation"/>
    <property type="evidence" value="ECO:0007669"/>
    <property type="project" value="UniProtKB-ARBA"/>
</dbReference>
<reference evidence="6 7" key="1">
    <citation type="submission" date="2014-06" db="EMBL/GenBank/DDBJ databases">
        <title>Evolutionary Origins and Diversification of the Mycorrhizal Mutualists.</title>
        <authorList>
            <consortium name="DOE Joint Genome Institute"/>
            <consortium name="Mycorrhizal Genomics Consortium"/>
            <person name="Kohler A."/>
            <person name="Kuo A."/>
            <person name="Nagy L.G."/>
            <person name="Floudas D."/>
            <person name="Copeland A."/>
            <person name="Barry K.W."/>
            <person name="Cichocki N."/>
            <person name="Veneault-Fourrey C."/>
            <person name="LaButti K."/>
            <person name="Lindquist E.A."/>
            <person name="Lipzen A."/>
            <person name="Lundell T."/>
            <person name="Morin E."/>
            <person name="Murat C."/>
            <person name="Riley R."/>
            <person name="Ohm R."/>
            <person name="Sun H."/>
            <person name="Tunlid A."/>
            <person name="Henrissat B."/>
            <person name="Grigoriev I.V."/>
            <person name="Hibbett D.S."/>
            <person name="Martin F."/>
        </authorList>
    </citation>
    <scope>NUCLEOTIDE SEQUENCE [LARGE SCALE GENOMIC DNA]</scope>
    <source>
        <strain evidence="6 7">SS14</strain>
    </source>
</reference>
<feature type="non-terminal residue" evidence="6">
    <location>
        <position position="1"/>
    </location>
</feature>
<proteinExistence type="inferred from homology"/>